<reference evidence="5" key="1">
    <citation type="submission" date="2019-10" db="EMBL/GenBank/DDBJ databases">
        <authorList>
            <person name="Nor Muhammad N."/>
        </authorList>
    </citation>
    <scope>NUCLEOTIDE SEQUENCE</scope>
</reference>
<keyword evidence="1 2" id="KW-0694">RNA-binding</keyword>
<dbReference type="Gene3D" id="3.30.70.330">
    <property type="match status" value="1"/>
</dbReference>
<evidence type="ECO:0000259" key="4">
    <source>
        <dbReference type="PROSITE" id="PS50102"/>
    </source>
</evidence>
<evidence type="ECO:0000313" key="5">
    <source>
        <dbReference type="EMBL" id="VWO94265.1"/>
    </source>
</evidence>
<dbReference type="SUPFAM" id="SSF54928">
    <property type="entry name" value="RNA-binding domain, RBD"/>
    <property type="match status" value="1"/>
</dbReference>
<dbReference type="GO" id="GO:0042274">
    <property type="term" value="P:ribosomal small subunit biogenesis"/>
    <property type="evidence" value="ECO:0007669"/>
    <property type="project" value="TreeGrafter"/>
</dbReference>
<dbReference type="EMBL" id="LR723868">
    <property type="protein sequence ID" value="VWO94265.1"/>
    <property type="molecule type" value="Genomic_DNA"/>
</dbReference>
<dbReference type="SMART" id="SM00360">
    <property type="entry name" value="RRM"/>
    <property type="match status" value="1"/>
</dbReference>
<feature type="compositionally biased region" description="Basic and acidic residues" evidence="3">
    <location>
        <begin position="98"/>
        <end position="118"/>
    </location>
</feature>
<feature type="domain" description="RRM" evidence="4">
    <location>
        <begin position="157"/>
        <end position="240"/>
    </location>
</feature>
<dbReference type="EC" id="3.2.1.-" evidence="5"/>
<dbReference type="InterPro" id="IPR012677">
    <property type="entry name" value="Nucleotide-bd_a/b_plait_sf"/>
</dbReference>
<dbReference type="InterPro" id="IPR034228">
    <property type="entry name" value="Nop6_RRM"/>
</dbReference>
<dbReference type="PANTHER" id="PTHR23236">
    <property type="entry name" value="EUKARYOTIC TRANSLATION INITIATION FACTOR 4B/4H"/>
    <property type="match status" value="1"/>
</dbReference>
<keyword evidence="5" id="KW-0326">Glycosidase</keyword>
<dbReference type="AlphaFoldDB" id="A0A5K1JS22"/>
<protein>
    <submittedName>
        <fullName evidence="5">Glucanase (EC)</fullName>
        <ecNumber evidence="5">3.2.1.-</ecNumber>
    </submittedName>
</protein>
<dbReference type="PANTHER" id="PTHR23236:SF51">
    <property type="entry name" value="NUCLEOLAR PROTEIN 6"/>
    <property type="match status" value="1"/>
</dbReference>
<feature type="compositionally biased region" description="Basic residues" evidence="3">
    <location>
        <begin position="262"/>
        <end position="278"/>
    </location>
</feature>
<dbReference type="PROSITE" id="PS50102">
    <property type="entry name" value="RRM"/>
    <property type="match status" value="1"/>
</dbReference>
<name>A0A5K1JS22_9APHY</name>
<evidence type="ECO:0000256" key="2">
    <source>
        <dbReference type="PROSITE-ProRule" id="PRU00176"/>
    </source>
</evidence>
<keyword evidence="5" id="KW-0378">Hydrolase</keyword>
<evidence type="ECO:0000256" key="1">
    <source>
        <dbReference type="ARBA" id="ARBA00022884"/>
    </source>
</evidence>
<dbReference type="GO" id="GO:0019843">
    <property type="term" value="F:rRNA binding"/>
    <property type="evidence" value="ECO:0007669"/>
    <property type="project" value="TreeGrafter"/>
</dbReference>
<dbReference type="CDD" id="cd12400">
    <property type="entry name" value="RRM_Nop6"/>
    <property type="match status" value="1"/>
</dbReference>
<dbReference type="GO" id="GO:0005730">
    <property type="term" value="C:nucleolus"/>
    <property type="evidence" value="ECO:0007669"/>
    <property type="project" value="TreeGrafter"/>
</dbReference>
<feature type="compositionally biased region" description="Basic residues" evidence="3">
    <location>
        <begin position="326"/>
        <end position="339"/>
    </location>
</feature>
<feature type="region of interest" description="Disordered" evidence="3">
    <location>
        <begin position="253"/>
        <end position="352"/>
    </location>
</feature>
<feature type="region of interest" description="Disordered" evidence="3">
    <location>
        <begin position="61"/>
        <end position="146"/>
    </location>
</feature>
<organism evidence="5">
    <name type="scientific">Ganoderma boninense</name>
    <dbReference type="NCBI Taxonomy" id="34458"/>
    <lineage>
        <taxon>Eukaryota</taxon>
        <taxon>Fungi</taxon>
        <taxon>Dikarya</taxon>
        <taxon>Basidiomycota</taxon>
        <taxon>Agaricomycotina</taxon>
        <taxon>Agaricomycetes</taxon>
        <taxon>Polyporales</taxon>
        <taxon>Polyporaceae</taxon>
        <taxon>Ganoderma</taxon>
    </lineage>
</organism>
<sequence>MSAAPKLTKKQKKALAFRDRGKAKGKGKAKSFDELDNDIPVEEDQDRADAALYLAEEAASLEAQAGLPEHATKGGPQAEGKSGVQDGKGQGKGKKRKREEGSGDGDGKMVKDGGKGEEGSAPTKKAKKRKGVDGAAVDAGEDEGEGNARKQKFILFVAVWAGNLKYITTKEAVAQHFSQCDPPPTVRLMTPKPSHALKPTAKSKGFAFVEFSHQGALQQGLKLHQSELEGRKINVELTAGGGGNSENRLEKVKQRNKELHDQRKKQLLKGNSKKKKKSQGVDEGEGEDEVQMDRPQRYSATSGVDQIPFKKRTWSIAEERDEALAGKKRGSKKGKKRPPKPLGTGVNAIPVG</sequence>
<dbReference type="GO" id="GO:0016798">
    <property type="term" value="F:hydrolase activity, acting on glycosyl bonds"/>
    <property type="evidence" value="ECO:0007669"/>
    <property type="project" value="UniProtKB-KW"/>
</dbReference>
<accession>A0A5K1JS22</accession>
<proteinExistence type="predicted"/>
<gene>
    <name evidence="5" type="primary">Q9C1F9</name>
</gene>
<dbReference type="Pfam" id="PF00076">
    <property type="entry name" value="RRM_1"/>
    <property type="match status" value="1"/>
</dbReference>
<feature type="compositionally biased region" description="Acidic residues" evidence="3">
    <location>
        <begin position="34"/>
        <end position="43"/>
    </location>
</feature>
<dbReference type="InterPro" id="IPR000504">
    <property type="entry name" value="RRM_dom"/>
</dbReference>
<feature type="region of interest" description="Disordered" evidence="3">
    <location>
        <begin position="1"/>
        <end position="43"/>
    </location>
</feature>
<dbReference type="InterPro" id="IPR035979">
    <property type="entry name" value="RBD_domain_sf"/>
</dbReference>
<evidence type="ECO:0000256" key="3">
    <source>
        <dbReference type="SAM" id="MobiDB-lite"/>
    </source>
</evidence>